<evidence type="ECO:0000256" key="5">
    <source>
        <dbReference type="ARBA" id="ARBA00023006"/>
    </source>
</evidence>
<dbReference type="GO" id="GO:0015031">
    <property type="term" value="P:protein transport"/>
    <property type="evidence" value="ECO:0007669"/>
    <property type="project" value="UniProtKB-KW"/>
</dbReference>
<dbReference type="SUPFAM" id="SSF54236">
    <property type="entry name" value="Ubiquitin-like"/>
    <property type="match status" value="1"/>
</dbReference>
<keyword evidence="4 6" id="KW-0833">Ubl conjugation pathway</keyword>
<dbReference type="GO" id="GO:0034274">
    <property type="term" value="C:Atg12-Atg5-Atg16 complex"/>
    <property type="evidence" value="ECO:0007669"/>
    <property type="project" value="TreeGrafter"/>
</dbReference>
<gene>
    <name evidence="7" type="ORF">FN846DRAFT_161746</name>
</gene>
<comment type="subunit">
    <text evidence="6">Forms a conjugate with ATG5.</text>
</comment>
<dbReference type="PANTHER" id="PTHR13385:SF0">
    <property type="entry name" value="UBIQUITIN-LIKE PROTEIN ATG12"/>
    <property type="match status" value="1"/>
</dbReference>
<dbReference type="GO" id="GO:0019776">
    <property type="term" value="F:Atg8-family ligase activity"/>
    <property type="evidence" value="ECO:0007669"/>
    <property type="project" value="TreeGrafter"/>
</dbReference>
<keyword evidence="3 6" id="KW-1017">Isopeptide bond</keyword>
<dbReference type="Proteomes" id="UP000326924">
    <property type="component" value="Unassembled WGS sequence"/>
</dbReference>
<dbReference type="Pfam" id="PF04110">
    <property type="entry name" value="APG12"/>
    <property type="match status" value="1"/>
</dbReference>
<dbReference type="GO" id="GO:0000045">
    <property type="term" value="P:autophagosome assembly"/>
    <property type="evidence" value="ECO:0007669"/>
    <property type="project" value="InterPro"/>
</dbReference>
<name>A0A5J5F924_9PEZI</name>
<dbReference type="OrthoDB" id="10003551at2759"/>
<keyword evidence="8" id="KW-1185">Reference proteome</keyword>
<dbReference type="GO" id="GO:0034045">
    <property type="term" value="C:phagophore assembly site membrane"/>
    <property type="evidence" value="ECO:0007669"/>
    <property type="project" value="UniProtKB-SubCell"/>
</dbReference>
<dbReference type="InParanoid" id="A0A5J5F924"/>
<comment type="function">
    <text evidence="6">Ubiquitin-like protein involved in cytoplasm to vacuole transport (Cvt), autophagy vesicles formation, mitophagy, and nucleophagy.</text>
</comment>
<comment type="caution">
    <text evidence="7">The sequence shown here is derived from an EMBL/GenBank/DDBJ whole genome shotgun (WGS) entry which is preliminary data.</text>
</comment>
<dbReference type="InterPro" id="IPR029071">
    <property type="entry name" value="Ubiquitin-like_domsf"/>
</dbReference>
<evidence type="ECO:0000256" key="6">
    <source>
        <dbReference type="RuleBase" id="RU361201"/>
    </source>
</evidence>
<dbReference type="GO" id="GO:0034727">
    <property type="term" value="P:piecemeal microautophagy of the nucleus"/>
    <property type="evidence" value="ECO:0007669"/>
    <property type="project" value="TreeGrafter"/>
</dbReference>
<comment type="subcellular location">
    <subcellularLocation>
        <location evidence="6">Preautophagosomal structure membrane</location>
        <topology evidence="6">Peripheral membrane protein</topology>
    </subcellularLocation>
</comment>
<dbReference type="AlphaFoldDB" id="A0A5J5F924"/>
<protein>
    <recommendedName>
        <fullName evidence="2 6">Ubiquitin-like protein ATG12</fullName>
    </recommendedName>
</protein>
<sequence length="136" mass="14825">MATPPQPPAIPEDAESTDLPITLAASVVLTSLPRDGRAALDAALHPQPTKVTLKFKAMGSAPVLNKDSYKIKTSQRFENVVVFLRNQLDLGPDVSLYLYVNFSFMPALDENVGNLWASFKTGEELIINYSLQSAFG</sequence>
<accession>A0A5J5F924</accession>
<dbReference type="InterPro" id="IPR007242">
    <property type="entry name" value="Atg12"/>
</dbReference>
<evidence type="ECO:0000256" key="2">
    <source>
        <dbReference type="ARBA" id="ARBA00015875"/>
    </source>
</evidence>
<dbReference type="GO" id="GO:0000421">
    <property type="term" value="C:autophagosome membrane"/>
    <property type="evidence" value="ECO:0007669"/>
    <property type="project" value="TreeGrafter"/>
</dbReference>
<keyword evidence="6" id="KW-0813">Transport</keyword>
<comment type="similarity">
    <text evidence="1 6">Belongs to the ATG12 family.</text>
</comment>
<keyword evidence="5 6" id="KW-0072">Autophagy</keyword>
<evidence type="ECO:0000256" key="3">
    <source>
        <dbReference type="ARBA" id="ARBA00022499"/>
    </source>
</evidence>
<keyword evidence="6" id="KW-0653">Protein transport</keyword>
<organism evidence="7 8">
    <name type="scientific">Sphaerosporella brunnea</name>
    <dbReference type="NCBI Taxonomy" id="1250544"/>
    <lineage>
        <taxon>Eukaryota</taxon>
        <taxon>Fungi</taxon>
        <taxon>Dikarya</taxon>
        <taxon>Ascomycota</taxon>
        <taxon>Pezizomycotina</taxon>
        <taxon>Pezizomycetes</taxon>
        <taxon>Pezizales</taxon>
        <taxon>Pyronemataceae</taxon>
        <taxon>Sphaerosporella</taxon>
    </lineage>
</organism>
<dbReference type="PANTHER" id="PTHR13385">
    <property type="entry name" value="AUTOPHAGY PROTEIN 12"/>
    <property type="match status" value="1"/>
</dbReference>
<evidence type="ECO:0000256" key="1">
    <source>
        <dbReference type="ARBA" id="ARBA00007778"/>
    </source>
</evidence>
<evidence type="ECO:0000256" key="4">
    <source>
        <dbReference type="ARBA" id="ARBA00022786"/>
    </source>
</evidence>
<proteinExistence type="inferred from homology"/>
<evidence type="ECO:0000313" key="8">
    <source>
        <dbReference type="Proteomes" id="UP000326924"/>
    </source>
</evidence>
<dbReference type="GO" id="GO:0097352">
    <property type="term" value="P:autophagosome maturation"/>
    <property type="evidence" value="ECO:0007669"/>
    <property type="project" value="TreeGrafter"/>
</dbReference>
<dbReference type="GO" id="GO:0000422">
    <property type="term" value="P:autophagy of mitochondrion"/>
    <property type="evidence" value="ECO:0007669"/>
    <property type="project" value="TreeGrafter"/>
</dbReference>
<evidence type="ECO:0000313" key="7">
    <source>
        <dbReference type="EMBL" id="KAA8913315.1"/>
    </source>
</evidence>
<dbReference type="CDD" id="cd01612">
    <property type="entry name" value="Ubl_ATG12"/>
    <property type="match status" value="1"/>
</dbReference>
<dbReference type="Gene3D" id="3.10.20.90">
    <property type="entry name" value="Phosphatidylinositol 3-kinase Catalytic Subunit, Chain A, domain 1"/>
    <property type="match status" value="1"/>
</dbReference>
<dbReference type="EMBL" id="VXIS01000016">
    <property type="protein sequence ID" value="KAA8913315.1"/>
    <property type="molecule type" value="Genomic_DNA"/>
</dbReference>
<keyword evidence="6" id="KW-0472">Membrane</keyword>
<dbReference type="GO" id="GO:0061723">
    <property type="term" value="P:glycophagy"/>
    <property type="evidence" value="ECO:0007669"/>
    <property type="project" value="TreeGrafter"/>
</dbReference>
<reference evidence="7 8" key="1">
    <citation type="submission" date="2019-09" db="EMBL/GenBank/DDBJ databases">
        <title>Draft genome of the ectomycorrhizal ascomycete Sphaerosporella brunnea.</title>
        <authorList>
            <consortium name="DOE Joint Genome Institute"/>
            <person name="Benucci G.M."/>
            <person name="Marozzi G."/>
            <person name="Antonielli L."/>
            <person name="Sanchez S."/>
            <person name="Marco P."/>
            <person name="Wang X."/>
            <person name="Falini L.B."/>
            <person name="Barry K."/>
            <person name="Haridas S."/>
            <person name="Lipzen A."/>
            <person name="Labutti K."/>
            <person name="Grigoriev I.V."/>
            <person name="Murat C."/>
            <person name="Martin F."/>
            <person name="Albertini E."/>
            <person name="Donnini D."/>
            <person name="Bonito G."/>
        </authorList>
    </citation>
    <scope>NUCLEOTIDE SEQUENCE [LARGE SCALE GENOMIC DNA]</scope>
    <source>
        <strain evidence="7 8">Sb_GMNB300</strain>
    </source>
</reference>